<evidence type="ECO:0000313" key="2">
    <source>
        <dbReference type="Proteomes" id="UP000000600"/>
    </source>
</evidence>
<dbReference type="EMBL" id="CT868474">
    <property type="protein sequence ID" value="CAK83588.1"/>
    <property type="molecule type" value="Genomic_DNA"/>
</dbReference>
<evidence type="ECO:0000313" key="1">
    <source>
        <dbReference type="EMBL" id="CAK83588.1"/>
    </source>
</evidence>
<keyword evidence="2" id="KW-1185">Reference proteome</keyword>
<reference evidence="1 2" key="1">
    <citation type="journal article" date="2006" name="Nature">
        <title>Global trends of whole-genome duplications revealed by the ciliate Paramecium tetraurelia.</title>
        <authorList>
            <consortium name="Genoscope"/>
            <person name="Aury J.-M."/>
            <person name="Jaillon O."/>
            <person name="Duret L."/>
            <person name="Noel B."/>
            <person name="Jubin C."/>
            <person name="Porcel B.M."/>
            <person name="Segurens B."/>
            <person name="Daubin V."/>
            <person name="Anthouard V."/>
            <person name="Aiach N."/>
            <person name="Arnaiz O."/>
            <person name="Billaut A."/>
            <person name="Beisson J."/>
            <person name="Blanc I."/>
            <person name="Bouhouche K."/>
            <person name="Camara F."/>
            <person name="Duharcourt S."/>
            <person name="Guigo R."/>
            <person name="Gogendeau D."/>
            <person name="Katinka M."/>
            <person name="Keller A.-M."/>
            <person name="Kissmehl R."/>
            <person name="Klotz C."/>
            <person name="Koll F."/>
            <person name="Le Moue A."/>
            <person name="Lepere C."/>
            <person name="Malinsky S."/>
            <person name="Nowacki M."/>
            <person name="Nowak J.K."/>
            <person name="Plattner H."/>
            <person name="Poulain J."/>
            <person name="Ruiz F."/>
            <person name="Serrano V."/>
            <person name="Zagulski M."/>
            <person name="Dessen P."/>
            <person name="Betermier M."/>
            <person name="Weissenbach J."/>
            <person name="Scarpelli C."/>
            <person name="Schachter V."/>
            <person name="Sperling L."/>
            <person name="Meyer E."/>
            <person name="Cohen J."/>
            <person name="Wincker P."/>
        </authorList>
    </citation>
    <scope>NUCLEOTIDE SEQUENCE [LARGE SCALE GENOMIC DNA]</scope>
    <source>
        <strain evidence="1 2">Stock d4-2</strain>
    </source>
</reference>
<dbReference type="Proteomes" id="UP000000600">
    <property type="component" value="Unassembled WGS sequence"/>
</dbReference>
<organism evidence="1 2">
    <name type="scientific">Paramecium tetraurelia</name>
    <dbReference type="NCBI Taxonomy" id="5888"/>
    <lineage>
        <taxon>Eukaryota</taxon>
        <taxon>Sar</taxon>
        <taxon>Alveolata</taxon>
        <taxon>Ciliophora</taxon>
        <taxon>Intramacronucleata</taxon>
        <taxon>Oligohymenophorea</taxon>
        <taxon>Peniculida</taxon>
        <taxon>Parameciidae</taxon>
        <taxon>Paramecium</taxon>
    </lineage>
</organism>
<gene>
    <name evidence="1" type="ORF">GSPATT00017918001</name>
</gene>
<dbReference type="OMA" id="KETIYFH"/>
<dbReference type="AlphaFoldDB" id="A0DKM1"/>
<proteinExistence type="predicted"/>
<dbReference type="KEGG" id="ptm:GSPATT00017918001"/>
<protein>
    <submittedName>
        <fullName evidence="1">Uncharacterized protein</fullName>
    </submittedName>
</protein>
<dbReference type="GeneID" id="5036770"/>
<dbReference type="RefSeq" id="XP_001450985.1">
    <property type="nucleotide sequence ID" value="XM_001450948.1"/>
</dbReference>
<dbReference type="InParanoid" id="A0DKM1"/>
<dbReference type="HOGENOM" id="CLU_533706_0_0_1"/>
<name>A0DKM1_PARTE</name>
<accession>A0DKM1</accession>
<sequence length="511" mass="61453">MLKMVNAHNKIQLLTSSNMINSQSKDEDLIKKILNHLNTTCSYGQVFELDTSEDIQLEQPKYRKQQLKKLIEAARKAFKKLCEDQLKQIKGVIVPNAFKLQMSFDVVKNQALKIPFKTLFYDKLILNPLFCDFWVIVEKISKSENALDEIQKIDADEYYVILLFWKLRQLLIRKHQNNAKFEILLYPHQLNFGICKIENNKETIYFHKIDHKIQFLIKNSLFHNTISTAIQQKKLKQFQVVLFEKNDEIQLELFNAEINNQLKTKRTSFGKKISSQFTKNNIQYKIKYEKRRGLFVQNSRKPGGFYYEGFVAFENTNKYPKYRYEYLYLFQEFHIRNPINYYQSVICLNDDDWQDNLKHFIKLELNDDPICECGRQFGPYDCDTFMIDSKINQTFKYIIQQLIVSKEYLLYTTLISQPIFVEIETREYDNQFFVLYYDKEDKDYTIKKKKIMEILFQGKILNYDLDQIKDREERSLFEEDYYYQDYNTYNNYESAGLNQVINEQTCKLKQK</sequence>
<dbReference type="OrthoDB" id="311081at2759"/>